<dbReference type="SUPFAM" id="SSF53901">
    <property type="entry name" value="Thiolase-like"/>
    <property type="match status" value="2"/>
</dbReference>
<dbReference type="PANTHER" id="PTHR11712:SF320">
    <property type="entry name" value="BETA-KETOACYL SYNTHASE"/>
    <property type="match status" value="1"/>
</dbReference>
<dbReference type="InterPro" id="IPR014030">
    <property type="entry name" value="Ketoacyl_synth_N"/>
</dbReference>
<evidence type="ECO:0000256" key="3">
    <source>
        <dbReference type="RuleBase" id="RU003694"/>
    </source>
</evidence>
<feature type="domain" description="Ketosynthase family 3 (KS3)" evidence="4">
    <location>
        <begin position="1"/>
        <end position="390"/>
    </location>
</feature>
<dbReference type="PROSITE" id="PS00606">
    <property type="entry name" value="KS3_1"/>
    <property type="match status" value="1"/>
</dbReference>
<dbReference type="PANTHER" id="PTHR11712">
    <property type="entry name" value="POLYKETIDE SYNTHASE-RELATED"/>
    <property type="match status" value="1"/>
</dbReference>
<dbReference type="Gene3D" id="3.40.47.10">
    <property type="match status" value="1"/>
</dbReference>
<dbReference type="GO" id="GO:0005829">
    <property type="term" value="C:cytosol"/>
    <property type="evidence" value="ECO:0007669"/>
    <property type="project" value="TreeGrafter"/>
</dbReference>
<dbReference type="Proteomes" id="UP000476030">
    <property type="component" value="Unassembled WGS sequence"/>
</dbReference>
<dbReference type="GO" id="GO:0006633">
    <property type="term" value="P:fatty acid biosynthetic process"/>
    <property type="evidence" value="ECO:0007669"/>
    <property type="project" value="InterPro"/>
</dbReference>
<dbReference type="SMART" id="SM00825">
    <property type="entry name" value="PKS_KS"/>
    <property type="match status" value="1"/>
</dbReference>
<organism evidence="5 6">
    <name type="scientific">Sneathiella litorea</name>
    <dbReference type="NCBI Taxonomy" id="2606216"/>
    <lineage>
        <taxon>Bacteria</taxon>
        <taxon>Pseudomonadati</taxon>
        <taxon>Pseudomonadota</taxon>
        <taxon>Alphaproteobacteria</taxon>
        <taxon>Sneathiellales</taxon>
        <taxon>Sneathiellaceae</taxon>
        <taxon>Sneathiella</taxon>
    </lineage>
</organism>
<dbReference type="CDD" id="cd00834">
    <property type="entry name" value="KAS_I_II"/>
    <property type="match status" value="1"/>
</dbReference>
<dbReference type="InterPro" id="IPR000794">
    <property type="entry name" value="Beta-ketoacyl_synthase"/>
</dbReference>
<evidence type="ECO:0000256" key="2">
    <source>
        <dbReference type="ARBA" id="ARBA00022679"/>
    </source>
</evidence>
<dbReference type="InterPro" id="IPR020841">
    <property type="entry name" value="PKS_Beta-ketoAc_synthase_dom"/>
</dbReference>
<gene>
    <name evidence="5" type="ORF">GQE98_16355</name>
</gene>
<dbReference type="Pfam" id="PF02801">
    <property type="entry name" value="Ketoacyl-synt_C"/>
    <property type="match status" value="1"/>
</dbReference>
<dbReference type="InterPro" id="IPR016039">
    <property type="entry name" value="Thiolase-like"/>
</dbReference>
<dbReference type="RefSeq" id="WP_161316775.1">
    <property type="nucleotide sequence ID" value="NZ_WTUW01000009.1"/>
</dbReference>
<keyword evidence="6" id="KW-1185">Reference proteome</keyword>
<dbReference type="GO" id="GO:0004315">
    <property type="term" value="F:3-oxoacyl-[acyl-carrier-protein] synthase activity"/>
    <property type="evidence" value="ECO:0007669"/>
    <property type="project" value="InterPro"/>
</dbReference>
<dbReference type="InterPro" id="IPR018201">
    <property type="entry name" value="Ketoacyl_synth_AS"/>
</dbReference>
<dbReference type="PROSITE" id="PS52004">
    <property type="entry name" value="KS3_2"/>
    <property type="match status" value="1"/>
</dbReference>
<proteinExistence type="inferred from homology"/>
<evidence type="ECO:0000313" key="6">
    <source>
        <dbReference type="Proteomes" id="UP000476030"/>
    </source>
</evidence>
<protein>
    <submittedName>
        <fullName evidence="5">Beta-ketoacyl-ACP synthase</fullName>
    </submittedName>
</protein>
<comment type="similarity">
    <text evidence="1 3">Belongs to the thiolase-like superfamily. Beta-ketoacyl-ACP synthases family.</text>
</comment>
<dbReference type="EMBL" id="WTUW01000009">
    <property type="protein sequence ID" value="MZR32211.1"/>
    <property type="molecule type" value="Genomic_DNA"/>
</dbReference>
<reference evidence="5 6" key="1">
    <citation type="submission" date="2019-12" db="EMBL/GenBank/DDBJ databases">
        <title>Snethiella sp. nov. sp. isolated from sea sand.</title>
        <authorList>
            <person name="Kim J."/>
            <person name="Jeong S.E."/>
            <person name="Jung H.S."/>
            <person name="Jeon C.O."/>
        </authorList>
    </citation>
    <scope>NUCLEOTIDE SEQUENCE [LARGE SCALE GENOMIC DNA]</scope>
    <source>
        <strain evidence="5 6">DP05</strain>
    </source>
</reference>
<accession>A0A6L8WAZ7</accession>
<dbReference type="AlphaFoldDB" id="A0A6L8WAZ7"/>
<evidence type="ECO:0000313" key="5">
    <source>
        <dbReference type="EMBL" id="MZR32211.1"/>
    </source>
</evidence>
<name>A0A6L8WAZ7_9PROT</name>
<evidence type="ECO:0000256" key="1">
    <source>
        <dbReference type="ARBA" id="ARBA00008467"/>
    </source>
</evidence>
<keyword evidence="2 3" id="KW-0808">Transferase</keyword>
<evidence type="ECO:0000259" key="4">
    <source>
        <dbReference type="PROSITE" id="PS52004"/>
    </source>
</evidence>
<sequence length="393" mass="41351">MTEGFYLNALGLINALGAGKAAVSDQLFLGDTAGMQMQDGFLLNQKVMTGTVRQPLPTIAAEQAFYDSRNNRMLLAAMQEIEADIRTAIEKYGPDRVAVILGTSTSGISDNEQGIAEKVQTGAFPEGFDYQRQDNASLALFARSYFGLSGLAMTISTACTSSAKTLASARRMMAAGLCDAAIVGGADTLCRLTMNGFASLDLISSTRCNPFSLNRNGINIGEGAAVFLMSREPAPVRLAGVGETSDAYHMSTPDPEGTGAYNAMRCALDESGLAPTDIAYLNLHGTATELNDSVEAKAVYELLGDVPCSSTKPLTGHTLGAAGSTELGFLWLALQSDGGLLPPHIWDGEVDPALPPMNLVEKGTQMSNARAMMTNSFAFGGNNISVILSKETN</sequence>
<dbReference type="InterPro" id="IPR014031">
    <property type="entry name" value="Ketoacyl_synth_C"/>
</dbReference>
<dbReference type="Pfam" id="PF00109">
    <property type="entry name" value="ketoacyl-synt"/>
    <property type="match status" value="1"/>
</dbReference>
<dbReference type="NCBIfam" id="NF006618">
    <property type="entry name" value="PRK09185.1"/>
    <property type="match status" value="1"/>
</dbReference>
<comment type="caution">
    <text evidence="5">The sequence shown here is derived from an EMBL/GenBank/DDBJ whole genome shotgun (WGS) entry which is preliminary data.</text>
</comment>